<dbReference type="AlphaFoldDB" id="A0AAJ0GCS0"/>
<comment type="caution">
    <text evidence="2">The sequence shown here is derived from an EMBL/GenBank/DDBJ whole genome shotgun (WGS) entry which is preliminary data.</text>
</comment>
<feature type="compositionally biased region" description="Basic and acidic residues" evidence="1">
    <location>
        <begin position="218"/>
        <end position="232"/>
    </location>
</feature>
<dbReference type="Proteomes" id="UP001271007">
    <property type="component" value="Unassembled WGS sequence"/>
</dbReference>
<evidence type="ECO:0008006" key="4">
    <source>
        <dbReference type="Google" id="ProtNLM"/>
    </source>
</evidence>
<accession>A0AAJ0GCS0</accession>
<evidence type="ECO:0000256" key="1">
    <source>
        <dbReference type="SAM" id="MobiDB-lite"/>
    </source>
</evidence>
<feature type="region of interest" description="Disordered" evidence="1">
    <location>
        <begin position="204"/>
        <end position="232"/>
    </location>
</feature>
<sequence>MSEPFAITVTGTAVIPHPAERAVINVAVESSGKNKATVSDEVLTTAKHLEALLRQIAPQDSSPEAKQASPLAHWNKTGFTATSHIPWSGATPAPPRQYNGSITFDIRFKEFKALGGFGEKLSSLSHVEVKDIQWILTPATEKSYRSRLRKEAAQDALVKARDYCEVLGCKDVRPVELTEGGVMPAMGRMGRGGLMMQQQMQQQMQQAPGTMGRSGGDGSRDESPLEFRPEEVKMSMEVTVKFHAT</sequence>
<keyword evidence="3" id="KW-1185">Reference proteome</keyword>
<dbReference type="Gene3D" id="3.30.110.170">
    <property type="entry name" value="Protein of unknown function (DUF541), domain 1"/>
    <property type="match status" value="1"/>
</dbReference>
<reference evidence="2" key="1">
    <citation type="submission" date="2023-04" db="EMBL/GenBank/DDBJ databases">
        <title>Black Yeasts Isolated from many extreme environments.</title>
        <authorList>
            <person name="Coleine C."/>
            <person name="Stajich J.E."/>
            <person name="Selbmann L."/>
        </authorList>
    </citation>
    <scope>NUCLEOTIDE SEQUENCE</scope>
    <source>
        <strain evidence="2">CCFEE 5312</strain>
    </source>
</reference>
<organism evidence="2 3">
    <name type="scientific">Extremus antarcticus</name>
    <dbReference type="NCBI Taxonomy" id="702011"/>
    <lineage>
        <taxon>Eukaryota</taxon>
        <taxon>Fungi</taxon>
        <taxon>Dikarya</taxon>
        <taxon>Ascomycota</taxon>
        <taxon>Pezizomycotina</taxon>
        <taxon>Dothideomycetes</taxon>
        <taxon>Dothideomycetidae</taxon>
        <taxon>Mycosphaerellales</taxon>
        <taxon>Extremaceae</taxon>
        <taxon>Extremus</taxon>
    </lineage>
</organism>
<proteinExistence type="predicted"/>
<dbReference type="EMBL" id="JAWDJX010000011">
    <property type="protein sequence ID" value="KAK3054542.1"/>
    <property type="molecule type" value="Genomic_DNA"/>
</dbReference>
<evidence type="ECO:0000313" key="2">
    <source>
        <dbReference type="EMBL" id="KAK3054542.1"/>
    </source>
</evidence>
<gene>
    <name evidence="2" type="ORF">LTR09_004271</name>
</gene>
<dbReference type="Pfam" id="PF04402">
    <property type="entry name" value="SIMPL"/>
    <property type="match status" value="1"/>
</dbReference>
<protein>
    <recommendedName>
        <fullName evidence="4">SIMPL domain-containing protein</fullName>
    </recommendedName>
</protein>
<dbReference type="InterPro" id="IPR007497">
    <property type="entry name" value="SIMPL/DUF541"/>
</dbReference>
<name>A0AAJ0GCS0_9PEZI</name>
<dbReference type="Gene3D" id="3.30.70.2970">
    <property type="entry name" value="Protein of unknown function (DUF541), domain 2"/>
    <property type="match status" value="1"/>
</dbReference>
<evidence type="ECO:0000313" key="3">
    <source>
        <dbReference type="Proteomes" id="UP001271007"/>
    </source>
</evidence>